<organism evidence="1 2">
    <name type="scientific">Methylorubrum zatmanii</name>
    <dbReference type="NCBI Taxonomy" id="29429"/>
    <lineage>
        <taxon>Bacteria</taxon>
        <taxon>Pseudomonadati</taxon>
        <taxon>Pseudomonadota</taxon>
        <taxon>Alphaproteobacteria</taxon>
        <taxon>Hyphomicrobiales</taxon>
        <taxon>Methylobacteriaceae</taxon>
        <taxon>Methylorubrum</taxon>
    </lineage>
</organism>
<keyword evidence="2" id="KW-1185">Reference proteome</keyword>
<proteinExistence type="predicted"/>
<sequence>MPLAVIHSRDDDGCAVVGVPISNRPGTHAWLYAADYAAILNDYGPTPWFVNDNGSGRLYVRLYVRLEGTDRPNNIMVSRLVLGDFDAPVIRYRDGDRLNLRSRNLDAVRPAPQRRVSERPNRAFRGLTSLSA</sequence>
<evidence type="ECO:0000313" key="1">
    <source>
        <dbReference type="EMBL" id="MFC6392088.1"/>
    </source>
</evidence>
<reference evidence="2" key="1">
    <citation type="journal article" date="2019" name="Int. J. Syst. Evol. Microbiol.">
        <title>The Global Catalogue of Microorganisms (GCM) 10K type strain sequencing project: providing services to taxonomists for standard genome sequencing and annotation.</title>
        <authorList>
            <consortium name="The Broad Institute Genomics Platform"/>
            <consortium name="The Broad Institute Genome Sequencing Center for Infectious Disease"/>
            <person name="Wu L."/>
            <person name="Ma J."/>
        </authorList>
    </citation>
    <scope>NUCLEOTIDE SEQUENCE [LARGE SCALE GENOMIC DNA]</scope>
    <source>
        <strain evidence="2">CCUG 36916</strain>
    </source>
</reference>
<dbReference type="Proteomes" id="UP001596237">
    <property type="component" value="Unassembled WGS sequence"/>
</dbReference>
<dbReference type="RefSeq" id="WP_192285814.1">
    <property type="nucleotide sequence ID" value="NZ_JBHSTT010000091.1"/>
</dbReference>
<protein>
    <submittedName>
        <fullName evidence="1">Uncharacterized protein</fullName>
    </submittedName>
</protein>
<comment type="caution">
    <text evidence="1">The sequence shown here is derived from an EMBL/GenBank/DDBJ whole genome shotgun (WGS) entry which is preliminary data.</text>
</comment>
<gene>
    <name evidence="1" type="ORF">ACFQDP_22535</name>
</gene>
<name>A0ABW1WXC5_9HYPH</name>
<dbReference type="EMBL" id="JBHSTT010000091">
    <property type="protein sequence ID" value="MFC6392088.1"/>
    <property type="molecule type" value="Genomic_DNA"/>
</dbReference>
<evidence type="ECO:0000313" key="2">
    <source>
        <dbReference type="Proteomes" id="UP001596237"/>
    </source>
</evidence>
<accession>A0ABW1WXC5</accession>